<dbReference type="AlphaFoldDB" id="A0AAD7GG46"/>
<accession>A0AAD7GG46</accession>
<keyword evidence="2" id="KW-0812">Transmembrane</keyword>
<reference evidence="3" key="1">
    <citation type="submission" date="2023-03" db="EMBL/GenBank/DDBJ databases">
        <title>Massive genome expansion in bonnet fungi (Mycena s.s.) driven by repeated elements and novel gene families across ecological guilds.</title>
        <authorList>
            <consortium name="Lawrence Berkeley National Laboratory"/>
            <person name="Harder C.B."/>
            <person name="Miyauchi S."/>
            <person name="Viragh M."/>
            <person name="Kuo A."/>
            <person name="Thoen E."/>
            <person name="Andreopoulos B."/>
            <person name="Lu D."/>
            <person name="Skrede I."/>
            <person name="Drula E."/>
            <person name="Henrissat B."/>
            <person name="Morin E."/>
            <person name="Kohler A."/>
            <person name="Barry K."/>
            <person name="LaButti K."/>
            <person name="Morin E."/>
            <person name="Salamov A."/>
            <person name="Lipzen A."/>
            <person name="Mereny Z."/>
            <person name="Hegedus B."/>
            <person name="Baldrian P."/>
            <person name="Stursova M."/>
            <person name="Weitz H."/>
            <person name="Taylor A."/>
            <person name="Grigoriev I.V."/>
            <person name="Nagy L.G."/>
            <person name="Martin F."/>
            <person name="Kauserud H."/>
        </authorList>
    </citation>
    <scope>NUCLEOTIDE SEQUENCE</scope>
    <source>
        <strain evidence="3">CBHHK067</strain>
    </source>
</reference>
<comment type="caution">
    <text evidence="3">The sequence shown here is derived from an EMBL/GenBank/DDBJ whole genome shotgun (WGS) entry which is preliminary data.</text>
</comment>
<gene>
    <name evidence="3" type="ORF">B0H17DRAFT_1132760</name>
</gene>
<evidence type="ECO:0000313" key="3">
    <source>
        <dbReference type="EMBL" id="KAJ7693056.1"/>
    </source>
</evidence>
<feature type="region of interest" description="Disordered" evidence="1">
    <location>
        <begin position="60"/>
        <end position="140"/>
    </location>
</feature>
<evidence type="ECO:0000256" key="1">
    <source>
        <dbReference type="SAM" id="MobiDB-lite"/>
    </source>
</evidence>
<dbReference type="EMBL" id="JARKIE010000048">
    <property type="protein sequence ID" value="KAJ7693056.1"/>
    <property type="molecule type" value="Genomic_DNA"/>
</dbReference>
<protein>
    <submittedName>
        <fullName evidence="3">Uncharacterized protein</fullName>
    </submittedName>
</protein>
<feature type="compositionally biased region" description="Polar residues" evidence="1">
    <location>
        <begin position="131"/>
        <end position="140"/>
    </location>
</feature>
<evidence type="ECO:0000256" key="2">
    <source>
        <dbReference type="SAM" id="Phobius"/>
    </source>
</evidence>
<evidence type="ECO:0000313" key="4">
    <source>
        <dbReference type="Proteomes" id="UP001221757"/>
    </source>
</evidence>
<keyword evidence="2" id="KW-0472">Membrane</keyword>
<organism evidence="3 4">
    <name type="scientific">Mycena rosella</name>
    <name type="common">Pink bonnet</name>
    <name type="synonym">Agaricus rosellus</name>
    <dbReference type="NCBI Taxonomy" id="1033263"/>
    <lineage>
        <taxon>Eukaryota</taxon>
        <taxon>Fungi</taxon>
        <taxon>Dikarya</taxon>
        <taxon>Basidiomycota</taxon>
        <taxon>Agaricomycotina</taxon>
        <taxon>Agaricomycetes</taxon>
        <taxon>Agaricomycetidae</taxon>
        <taxon>Agaricales</taxon>
        <taxon>Marasmiineae</taxon>
        <taxon>Mycenaceae</taxon>
        <taxon>Mycena</taxon>
    </lineage>
</organism>
<sequence>MDYVYIPIARHESKHLPTHVILAITFGIFLGVPAAILVLWNCNAIVRCVRRRRCKFPRVAAKPAPPPLLLNTPSAPTPGRYPYAPPMSEDSQSAAAGSTTPADSTLPNPPPQAHLSVPVPPDAQATDPASRIQTQTYASE</sequence>
<proteinExistence type="predicted"/>
<name>A0AAD7GG46_MYCRO</name>
<feature type="transmembrane region" description="Helical" evidence="2">
    <location>
        <begin position="20"/>
        <end position="46"/>
    </location>
</feature>
<feature type="compositionally biased region" description="Polar residues" evidence="1">
    <location>
        <begin position="89"/>
        <end position="106"/>
    </location>
</feature>
<keyword evidence="2" id="KW-1133">Transmembrane helix</keyword>
<keyword evidence="4" id="KW-1185">Reference proteome</keyword>
<dbReference type="Proteomes" id="UP001221757">
    <property type="component" value="Unassembled WGS sequence"/>
</dbReference>
<feature type="compositionally biased region" description="Low complexity" evidence="1">
    <location>
        <begin position="69"/>
        <end position="78"/>
    </location>
</feature>